<dbReference type="Pfam" id="PF02136">
    <property type="entry name" value="NTF2"/>
    <property type="match status" value="1"/>
</dbReference>
<accession>A0A8D8TGU0</accession>
<keyword evidence="3 5" id="KW-0539">Nucleus</keyword>
<dbReference type="EMBL" id="HBUF01346968">
    <property type="protein sequence ID" value="CAG6710364.1"/>
    <property type="molecule type" value="Transcribed_RNA"/>
</dbReference>
<dbReference type="GO" id="GO:0006913">
    <property type="term" value="P:nucleocytoplasmic transport"/>
    <property type="evidence" value="ECO:0007669"/>
    <property type="project" value="UniProtKB-UniRule"/>
</dbReference>
<evidence type="ECO:0000256" key="3">
    <source>
        <dbReference type="ARBA" id="ARBA00023242"/>
    </source>
</evidence>
<evidence type="ECO:0000313" key="7">
    <source>
        <dbReference type="EMBL" id="CAG6685837.1"/>
    </source>
</evidence>
<evidence type="ECO:0000259" key="6">
    <source>
        <dbReference type="PROSITE" id="PS50177"/>
    </source>
</evidence>
<dbReference type="PROSITE" id="PS50177">
    <property type="entry name" value="NTF2_DOMAIN"/>
    <property type="match status" value="1"/>
</dbReference>
<reference evidence="7" key="1">
    <citation type="submission" date="2021-05" db="EMBL/GenBank/DDBJ databases">
        <authorList>
            <person name="Alioto T."/>
            <person name="Alioto T."/>
            <person name="Gomez Garrido J."/>
        </authorList>
    </citation>
    <scope>NUCLEOTIDE SEQUENCE</scope>
</reference>
<evidence type="ECO:0000256" key="5">
    <source>
        <dbReference type="RuleBase" id="RU369002"/>
    </source>
</evidence>
<dbReference type="EMBL" id="HBUF01346967">
    <property type="protein sequence ID" value="CAG6710363.1"/>
    <property type="molecule type" value="Transcribed_RNA"/>
</dbReference>
<dbReference type="GO" id="GO:0005634">
    <property type="term" value="C:nucleus"/>
    <property type="evidence" value="ECO:0007669"/>
    <property type="project" value="UniProtKB-SubCell"/>
</dbReference>
<dbReference type="EMBL" id="HBUF01631215">
    <property type="protein sequence ID" value="CAG6783213.1"/>
    <property type="molecule type" value="Transcribed_RNA"/>
</dbReference>
<dbReference type="InterPro" id="IPR018222">
    <property type="entry name" value="Nuclear_transport_factor_2_euk"/>
</dbReference>
<dbReference type="EMBL" id="HBUF01346969">
    <property type="protein sequence ID" value="CAG6710365.1"/>
    <property type="molecule type" value="Transcribed_RNA"/>
</dbReference>
<evidence type="ECO:0000256" key="4">
    <source>
        <dbReference type="ARBA" id="ARBA00070836"/>
    </source>
</evidence>
<dbReference type="SUPFAM" id="SSF54427">
    <property type="entry name" value="NTF2-like"/>
    <property type="match status" value="1"/>
</dbReference>
<dbReference type="EMBL" id="HBUF01631216">
    <property type="protein sequence ID" value="CAG6783214.1"/>
    <property type="molecule type" value="Transcribed_RNA"/>
</dbReference>
<dbReference type="Gene3D" id="3.10.450.50">
    <property type="match status" value="1"/>
</dbReference>
<keyword evidence="5" id="KW-0963">Cytoplasm</keyword>
<dbReference type="InterPro" id="IPR032710">
    <property type="entry name" value="NTF2-like_dom_sf"/>
</dbReference>
<dbReference type="GO" id="GO:0015031">
    <property type="term" value="P:protein transport"/>
    <property type="evidence" value="ECO:0007669"/>
    <property type="project" value="UniProtKB-KW"/>
</dbReference>
<proteinExistence type="predicted"/>
<dbReference type="InterPro" id="IPR002075">
    <property type="entry name" value="NTF2_dom"/>
</dbReference>
<dbReference type="EMBL" id="HBUF01104943">
    <property type="protein sequence ID" value="CAG6638975.1"/>
    <property type="molecule type" value="Transcribed_RNA"/>
</dbReference>
<keyword evidence="1 5" id="KW-0813">Transport</keyword>
<protein>
    <recommendedName>
        <fullName evidence="4 5">NTF2-related export protein</fullName>
    </recommendedName>
</protein>
<organism evidence="7">
    <name type="scientific">Cacopsylla melanoneura</name>
    <dbReference type="NCBI Taxonomy" id="428564"/>
    <lineage>
        <taxon>Eukaryota</taxon>
        <taxon>Metazoa</taxon>
        <taxon>Ecdysozoa</taxon>
        <taxon>Arthropoda</taxon>
        <taxon>Hexapoda</taxon>
        <taxon>Insecta</taxon>
        <taxon>Pterygota</taxon>
        <taxon>Neoptera</taxon>
        <taxon>Paraneoptera</taxon>
        <taxon>Hemiptera</taxon>
        <taxon>Sternorrhyncha</taxon>
        <taxon>Psylloidea</taxon>
        <taxon>Psyllidae</taxon>
        <taxon>Psyllinae</taxon>
        <taxon>Cacopsylla</taxon>
    </lineage>
</organism>
<feature type="domain" description="NTF2" evidence="6">
    <location>
        <begin position="22"/>
        <end position="138"/>
    </location>
</feature>
<name>A0A8D8TGU0_9HEMI</name>
<dbReference type="EMBL" id="HBUF01273559">
    <property type="protein sequence ID" value="CAG6685835.1"/>
    <property type="molecule type" value="Transcribed_RNA"/>
</dbReference>
<dbReference type="GO" id="GO:0005737">
    <property type="term" value="C:cytoplasm"/>
    <property type="evidence" value="ECO:0007669"/>
    <property type="project" value="UniProtKB-SubCell"/>
</dbReference>
<dbReference type="EMBL" id="HBUF01104945">
    <property type="protein sequence ID" value="CAG6638977.1"/>
    <property type="molecule type" value="Transcribed_RNA"/>
</dbReference>
<evidence type="ECO:0000256" key="2">
    <source>
        <dbReference type="ARBA" id="ARBA00022927"/>
    </source>
</evidence>
<dbReference type="EMBL" id="HBUF01273561">
    <property type="protein sequence ID" value="CAG6685839.1"/>
    <property type="molecule type" value="Transcribed_RNA"/>
</dbReference>
<dbReference type="AlphaFoldDB" id="A0A8D8TGU0"/>
<dbReference type="InterPro" id="IPR045875">
    <property type="entry name" value="NTF2"/>
</dbReference>
<dbReference type="FunFam" id="3.10.450.50:FF:000006">
    <property type="entry name" value="NTF2-related export protein 2 isoform 1"/>
    <property type="match status" value="1"/>
</dbReference>
<dbReference type="EMBL" id="HBUF01273563">
    <property type="protein sequence ID" value="CAG6685843.1"/>
    <property type="molecule type" value="Transcribed_RNA"/>
</dbReference>
<evidence type="ECO:0000256" key="1">
    <source>
        <dbReference type="ARBA" id="ARBA00022448"/>
    </source>
</evidence>
<keyword evidence="2 5" id="KW-0653">Protein transport</keyword>
<dbReference type="EMBL" id="HBUF01631214">
    <property type="protein sequence ID" value="CAG6783212.1"/>
    <property type="molecule type" value="Transcribed_RNA"/>
</dbReference>
<comment type="function">
    <text evidence="5">Has a role in nuclear-cytoplasmic transport of proteins and mRNAs.</text>
</comment>
<comment type="subcellular location">
    <subcellularLocation>
        <location evidence="5">Cytoplasm</location>
    </subcellularLocation>
    <subcellularLocation>
        <location evidence="5">Nucleus</location>
    </subcellularLocation>
</comment>
<dbReference type="GO" id="GO:0051028">
    <property type="term" value="P:mRNA transport"/>
    <property type="evidence" value="ECO:0007669"/>
    <property type="project" value="UniProtKB-UniRule"/>
</dbReference>
<dbReference type="EMBL" id="HBUF01273562">
    <property type="protein sequence ID" value="CAG6685841.1"/>
    <property type="molecule type" value="Transcribed_RNA"/>
</dbReference>
<sequence length="146" mass="16547">MNENIDPASKFTTSHIREAARIGEQFTKLYYESMDKKRSVMGKLYKDEDSVLSWNGHGTKGSEAIVKYISELPSCDHELKSMDIQSLPEEAAPNQIAYLIATAGTVRYKNMKKTAFNQNFIISAEGSKWKIISDVFRLQETPTNMT</sequence>
<dbReference type="EMBL" id="HBUF01104942">
    <property type="protein sequence ID" value="CAG6638974.1"/>
    <property type="molecule type" value="Transcribed_RNA"/>
</dbReference>
<dbReference type="CDD" id="cd00780">
    <property type="entry name" value="NTF2"/>
    <property type="match status" value="1"/>
</dbReference>
<dbReference type="EMBL" id="HBUF01104944">
    <property type="protein sequence ID" value="CAG6638976.1"/>
    <property type="molecule type" value="Transcribed_RNA"/>
</dbReference>
<dbReference type="PANTHER" id="PTHR12612">
    <property type="entry name" value="NUCLEAR TRANSPORT FACTOR 2"/>
    <property type="match status" value="1"/>
</dbReference>
<dbReference type="EMBL" id="HBUF01631217">
    <property type="protein sequence ID" value="CAG6783215.1"/>
    <property type="molecule type" value="Transcribed_RNA"/>
</dbReference>
<dbReference type="EMBL" id="HBUF01273560">
    <property type="protein sequence ID" value="CAG6685837.1"/>
    <property type="molecule type" value="Transcribed_RNA"/>
</dbReference>